<evidence type="ECO:0000313" key="4">
    <source>
        <dbReference type="Proteomes" id="UP000271683"/>
    </source>
</evidence>
<feature type="domain" description="DUF4097" evidence="2">
    <location>
        <begin position="39"/>
        <end position="259"/>
    </location>
</feature>
<organism evidence="3 4">
    <name type="scientific">Couchioplanes caeruleus</name>
    <dbReference type="NCBI Taxonomy" id="56438"/>
    <lineage>
        <taxon>Bacteria</taxon>
        <taxon>Bacillati</taxon>
        <taxon>Actinomycetota</taxon>
        <taxon>Actinomycetes</taxon>
        <taxon>Micromonosporales</taxon>
        <taxon>Micromonosporaceae</taxon>
        <taxon>Couchioplanes</taxon>
    </lineage>
</organism>
<dbReference type="Proteomes" id="UP000271683">
    <property type="component" value="Unassembled WGS sequence"/>
</dbReference>
<dbReference type="InterPro" id="IPR025164">
    <property type="entry name" value="Toastrack_DUF4097"/>
</dbReference>
<sequence length="262" mass="26346">MTARLTRRAGALTLIVAAATTLAGCDGAIGAKLTYDDTEKVKVTEIVVTGASGNVQVRTAAIGETHIKRVVRGGTSDPGVSYRLSGTTLTVDTSCGDDCHASYEIEAPTGVAVRGTLRSGYLDLLGVASADVSVTSGEIRIEQATGEVKAKATSGNIVANGLAGPATLIATSGNIEAVELTGGGAIRAEASSGNVDLLLRQPASVTAGATSGNVDLAVPAGSYRIVEQVGAGNFDSQVRSDPKATQVLTVRTSSGNATIRTS</sequence>
<dbReference type="Pfam" id="PF13349">
    <property type="entry name" value="DUF4097"/>
    <property type="match status" value="1"/>
</dbReference>
<evidence type="ECO:0000259" key="2">
    <source>
        <dbReference type="Pfam" id="PF13349"/>
    </source>
</evidence>
<keyword evidence="1" id="KW-0732">Signal</keyword>
<reference evidence="3 4" key="1">
    <citation type="submission" date="2018-11" db="EMBL/GenBank/DDBJ databases">
        <title>Sequencing the genomes of 1000 actinobacteria strains.</title>
        <authorList>
            <person name="Klenk H.-P."/>
        </authorList>
    </citation>
    <scope>NUCLEOTIDE SEQUENCE [LARGE SCALE GENOMIC DNA]</scope>
    <source>
        <strain evidence="3 4">DSM 43634</strain>
    </source>
</reference>
<protein>
    <submittedName>
        <fullName evidence="3">Putative adhesin</fullName>
    </submittedName>
</protein>
<evidence type="ECO:0000256" key="1">
    <source>
        <dbReference type="SAM" id="SignalP"/>
    </source>
</evidence>
<proteinExistence type="predicted"/>
<name>A0A3N1GH56_9ACTN</name>
<feature type="chain" id="PRO_5038880817" evidence="1">
    <location>
        <begin position="24"/>
        <end position="262"/>
    </location>
</feature>
<dbReference type="EMBL" id="RJKL01000001">
    <property type="protein sequence ID" value="ROP29590.1"/>
    <property type="molecule type" value="Genomic_DNA"/>
</dbReference>
<accession>A0A3N1GH56</accession>
<evidence type="ECO:0000313" key="3">
    <source>
        <dbReference type="EMBL" id="ROP29590.1"/>
    </source>
</evidence>
<gene>
    <name evidence="3" type="ORF">EDD30_2391</name>
</gene>
<dbReference type="PROSITE" id="PS51257">
    <property type="entry name" value="PROKAR_LIPOPROTEIN"/>
    <property type="match status" value="1"/>
</dbReference>
<dbReference type="AlphaFoldDB" id="A0A3N1GH56"/>
<dbReference type="RefSeq" id="WP_244945209.1">
    <property type="nucleotide sequence ID" value="NZ_RJKL01000001.1"/>
</dbReference>
<comment type="caution">
    <text evidence="3">The sequence shown here is derived from an EMBL/GenBank/DDBJ whole genome shotgun (WGS) entry which is preliminary data.</text>
</comment>
<feature type="signal peptide" evidence="1">
    <location>
        <begin position="1"/>
        <end position="23"/>
    </location>
</feature>